<dbReference type="InterPro" id="IPR012347">
    <property type="entry name" value="Ferritin-like"/>
</dbReference>
<feature type="chain" id="PRO_5039561358" description="DUF305 domain-containing protein" evidence="1">
    <location>
        <begin position="16"/>
        <end position="251"/>
    </location>
</feature>
<reference evidence="3" key="1">
    <citation type="journal article" date="2019" name="Microbiol. Resour. Announc.">
        <title>Complete Genome Sequence of Rubrobacter xylanophilus Strain AA3-22, Isolated from Arima Onsen in Japan.</title>
        <authorList>
            <person name="Tomariguchi N."/>
            <person name="Miyazaki K."/>
        </authorList>
    </citation>
    <scope>NUCLEOTIDE SEQUENCE [LARGE SCALE GENOMIC DNA]</scope>
    <source>
        <strain evidence="3">AA3-22</strain>
    </source>
</reference>
<dbReference type="InterPro" id="IPR005183">
    <property type="entry name" value="DUF305_CopM-like"/>
</dbReference>
<dbReference type="AlphaFoldDB" id="A0A510HMC8"/>
<feature type="signal peptide" evidence="1">
    <location>
        <begin position="1"/>
        <end position="15"/>
    </location>
</feature>
<proteinExistence type="predicted"/>
<dbReference type="Proteomes" id="UP000318065">
    <property type="component" value="Chromosome"/>
</dbReference>
<evidence type="ECO:0000313" key="4">
    <source>
        <dbReference type="Proteomes" id="UP000318065"/>
    </source>
</evidence>
<dbReference type="RefSeq" id="WP_244299954.1">
    <property type="nucleotide sequence ID" value="NZ_AP019791.1"/>
</dbReference>
<organism evidence="3 4">
    <name type="scientific">Rubrobacter xylanophilus</name>
    <dbReference type="NCBI Taxonomy" id="49319"/>
    <lineage>
        <taxon>Bacteria</taxon>
        <taxon>Bacillati</taxon>
        <taxon>Actinomycetota</taxon>
        <taxon>Rubrobacteria</taxon>
        <taxon>Rubrobacterales</taxon>
        <taxon>Rubrobacteraceae</taxon>
        <taxon>Rubrobacter</taxon>
    </lineage>
</organism>
<keyword evidence="1" id="KW-0732">Signal</keyword>
<protein>
    <recommendedName>
        <fullName evidence="2">DUF305 domain-containing protein</fullName>
    </recommendedName>
</protein>
<accession>A0A510HMC8</accession>
<dbReference type="Gene3D" id="1.20.1260.10">
    <property type="match status" value="2"/>
</dbReference>
<sequence length="251" mass="27790">MLLAFALLAPSMAAADGHSMQMDSDEMRMMDDALADLESSEGKEFEVAYVNQMVPHHQGALEMAQAVVDRASDRRVRDAAARIIEDQRREIEELTEFLREKYGREVQPDRRMAMDPSMIQRMNDVDPATAEKMFLLGMREHHEVAIRMGEIALRKAQSQEILVQADNMVSSQRAEQEGFARVARELHGISAPTPSGDMETAMRLAMGPEKRLPETSGPSLSVSAVLAAALAAPAFYAVRRVFSTGVDGRRG</sequence>
<feature type="domain" description="DUF305" evidence="2">
    <location>
        <begin position="107"/>
        <end position="179"/>
    </location>
</feature>
<evidence type="ECO:0000256" key="1">
    <source>
        <dbReference type="SAM" id="SignalP"/>
    </source>
</evidence>
<evidence type="ECO:0000259" key="2">
    <source>
        <dbReference type="Pfam" id="PF03713"/>
    </source>
</evidence>
<keyword evidence="4" id="KW-1185">Reference proteome</keyword>
<dbReference type="PANTHER" id="PTHR36933">
    <property type="entry name" value="SLL0788 PROTEIN"/>
    <property type="match status" value="1"/>
</dbReference>
<evidence type="ECO:0000313" key="3">
    <source>
        <dbReference type="EMBL" id="BBL80475.1"/>
    </source>
</evidence>
<name>A0A510HMC8_9ACTN</name>
<dbReference type="PANTHER" id="PTHR36933:SF1">
    <property type="entry name" value="SLL0788 PROTEIN"/>
    <property type="match status" value="1"/>
</dbReference>
<feature type="domain" description="DUF305" evidence="2">
    <location>
        <begin position="15"/>
        <end position="98"/>
    </location>
</feature>
<gene>
    <name evidence="3" type="ORF">RxyAA322_23290</name>
</gene>
<dbReference type="Pfam" id="PF03713">
    <property type="entry name" value="DUF305"/>
    <property type="match status" value="2"/>
</dbReference>
<dbReference type="EMBL" id="AP019791">
    <property type="protein sequence ID" value="BBL80475.1"/>
    <property type="molecule type" value="Genomic_DNA"/>
</dbReference>